<dbReference type="Gene3D" id="3.30.70.1320">
    <property type="entry name" value="Multidrug efflux transporter AcrB pore domain like"/>
    <property type="match status" value="1"/>
</dbReference>
<dbReference type="SUPFAM" id="SSF82693">
    <property type="entry name" value="Multidrug efflux transporter AcrB pore domain, PN1, PN2, PC1 and PC2 subdomains"/>
    <property type="match status" value="2"/>
</dbReference>
<dbReference type="OrthoDB" id="9757904at2"/>
<feature type="transmembrane region" description="Helical" evidence="1">
    <location>
        <begin position="387"/>
        <end position="411"/>
    </location>
</feature>
<dbReference type="SUPFAM" id="SSF82866">
    <property type="entry name" value="Multidrug efflux transporter AcrB transmembrane domain"/>
    <property type="match status" value="2"/>
</dbReference>
<dbReference type="Gene3D" id="3.30.70.1440">
    <property type="entry name" value="Multidrug efflux transporter AcrB pore domain"/>
    <property type="match status" value="1"/>
</dbReference>
<feature type="transmembrane region" description="Helical" evidence="1">
    <location>
        <begin position="1020"/>
        <end position="1039"/>
    </location>
</feature>
<feature type="transmembrane region" description="Helical" evidence="1">
    <location>
        <begin position="929"/>
        <end position="950"/>
    </location>
</feature>
<feature type="transmembrane region" description="Helical" evidence="1">
    <location>
        <begin position="970"/>
        <end position="991"/>
    </location>
</feature>
<dbReference type="PROSITE" id="PS50156">
    <property type="entry name" value="SSD"/>
    <property type="match status" value="1"/>
</dbReference>
<feature type="transmembrane region" description="Helical" evidence="1">
    <location>
        <begin position="1051"/>
        <end position="1075"/>
    </location>
</feature>
<evidence type="ECO:0000256" key="1">
    <source>
        <dbReference type="SAM" id="Phobius"/>
    </source>
</evidence>
<dbReference type="Pfam" id="PF00873">
    <property type="entry name" value="ACR_tran"/>
    <property type="match status" value="1"/>
</dbReference>
<keyword evidence="4" id="KW-1185">Reference proteome</keyword>
<feature type="transmembrane region" description="Helical" evidence="1">
    <location>
        <begin position="361"/>
        <end position="381"/>
    </location>
</feature>
<dbReference type="PANTHER" id="PTHR32063:SF0">
    <property type="entry name" value="SWARMING MOTILITY PROTEIN SWRC"/>
    <property type="match status" value="1"/>
</dbReference>
<dbReference type="PANTHER" id="PTHR32063">
    <property type="match status" value="1"/>
</dbReference>
<dbReference type="GO" id="GO:0005886">
    <property type="term" value="C:plasma membrane"/>
    <property type="evidence" value="ECO:0007669"/>
    <property type="project" value="TreeGrafter"/>
</dbReference>
<dbReference type="GO" id="GO:0042910">
    <property type="term" value="F:xenobiotic transmembrane transporter activity"/>
    <property type="evidence" value="ECO:0007669"/>
    <property type="project" value="TreeGrafter"/>
</dbReference>
<name>A0A5R9IPD1_9GAMM</name>
<feature type="transmembrane region" description="Helical" evidence="1">
    <location>
        <begin position="464"/>
        <end position="486"/>
    </location>
</feature>
<dbReference type="RefSeq" id="WP_138318413.1">
    <property type="nucleotide sequence ID" value="NZ_VCBC01000003.1"/>
</dbReference>
<sequence>MIDTVLKKPIVLLVAILIICLFGLAAAFRVPIQMIPDLDPRIITVETRWPGATPQDIETEILLEQEEYLKNINGLERMVSAASFGRASVELEFPFGMAINEALILVNNALSQVPSYPENVDEPAVIASSFSGNSFMYFSIQFRGKDERNITHQQDWIEDNVKTRLERIPGIARANVSGGAQKQIHIRLTPAELSARGLTVADVRNAIRTRNRDVSGGDMDFGKRRYLIRTLGKFTDLDDLNNLIISEQNGHYVRLKDIGLAQMSHEEMRTFRTTIGQQTMGISISRQVDANVISLKQRVLDQVAQLNKTLLADQGLVMSLNSEDVRYVENSAKTVIQNLLIGTVLATLVLLLFLRSLSATLIGALGIPICILAAFLGLSFSGRSINVVSLAGVAFAIGMTLDNAIVALENITRHVAMGKSRMDAAVDGIREVWPAILASTLTTVMVFLPIVFLKQEAGQLYSDIAIAISASILMSMLVAITLIPVASQRILNVREIAEHKGKLDKALHITTHWGEAMANRILSFGQWILERTSRQVSAVLLTLFITLFTLFTLVPDAEYLPEGEEAKVFARLLAPPGYNMETMKELWRQLDGDFTEKVDRSKVAWLNDEQRQALVKPGAMTDENQEANLESSNAFKTPVPPLAMHIATMSPGSMRFVTEPISRHDTPQLIEAVSERFDAIPGMRSFATRGSIFSGNQGGTRSLNVELKGRNLVILYNRALQLMASAETLIVGAQLNADPSPPTLSMSQPMVEVVPDWQRAAELGISQTDLGYSIWAYSDGAFVDEFYIDDEKIDMLLFAKKGTVNSPKELEHLMFYGPNGQQVPLSALISLRETVDTATISRVDGMRTVTLQIIPPRNMALEQALNVVENELLAPMSETLAQENITHTISGAASELAKTREAMTGNFLLAIVIAYLLMVAVFSNWGYPLLIMTTVPIGISGGIIGLGLFNGLGALLPTFGLSAYHQPFDVITMLGFLVLIGTVVNNPILIVERSIANIKQHSLTIKEAILEALKVRLRPVMMSTVTTIFGLSPLVFIPGEGTELYRGLGVIVLFGLLFSSLVTLLVLPALLSLVFHVQQNWHNKRQSHQITP</sequence>
<dbReference type="AlphaFoldDB" id="A0A5R9IPD1"/>
<dbReference type="Proteomes" id="UP000307790">
    <property type="component" value="Unassembled WGS sequence"/>
</dbReference>
<evidence type="ECO:0000313" key="4">
    <source>
        <dbReference type="Proteomes" id="UP000307790"/>
    </source>
</evidence>
<dbReference type="InterPro" id="IPR001036">
    <property type="entry name" value="Acrflvin-R"/>
</dbReference>
<feature type="domain" description="SSD" evidence="2">
    <location>
        <begin position="905"/>
        <end position="1073"/>
    </location>
</feature>
<dbReference type="EMBL" id="VCBC01000003">
    <property type="protein sequence ID" value="TLU67132.1"/>
    <property type="molecule type" value="Genomic_DNA"/>
</dbReference>
<feature type="transmembrane region" description="Helical" evidence="1">
    <location>
        <begin position="335"/>
        <end position="354"/>
    </location>
</feature>
<dbReference type="InterPro" id="IPR000731">
    <property type="entry name" value="SSD"/>
</dbReference>
<protein>
    <submittedName>
        <fullName evidence="3">Efflux RND transporter permease subunit</fullName>
    </submittedName>
</protein>
<organism evidence="3 4">
    <name type="scientific">Thalassotalea litorea</name>
    <dbReference type="NCBI Taxonomy" id="2020715"/>
    <lineage>
        <taxon>Bacteria</taxon>
        <taxon>Pseudomonadati</taxon>
        <taxon>Pseudomonadota</taxon>
        <taxon>Gammaproteobacteria</taxon>
        <taxon>Alteromonadales</taxon>
        <taxon>Colwelliaceae</taxon>
        <taxon>Thalassotalea</taxon>
    </lineage>
</organism>
<dbReference type="Gene3D" id="3.30.70.1430">
    <property type="entry name" value="Multidrug efflux transporter AcrB pore domain"/>
    <property type="match status" value="2"/>
</dbReference>
<proteinExistence type="predicted"/>
<evidence type="ECO:0000259" key="2">
    <source>
        <dbReference type="PROSITE" id="PS50156"/>
    </source>
</evidence>
<reference evidence="3 4" key="1">
    <citation type="submission" date="2019-05" db="EMBL/GenBank/DDBJ databases">
        <title>Genome sequences of Thalassotalea litorea 1K03283.</title>
        <authorList>
            <person name="Zhang D."/>
        </authorList>
    </citation>
    <scope>NUCLEOTIDE SEQUENCE [LARGE SCALE GENOMIC DNA]</scope>
    <source>
        <strain evidence="3 4">MCCC 1K03283</strain>
    </source>
</reference>
<evidence type="ECO:0000313" key="3">
    <source>
        <dbReference type="EMBL" id="TLU67132.1"/>
    </source>
</evidence>
<dbReference type="Gene3D" id="3.30.2090.10">
    <property type="entry name" value="Multidrug efflux transporter AcrB TolC docking domain, DN and DC subdomains"/>
    <property type="match status" value="2"/>
</dbReference>
<gene>
    <name evidence="3" type="ORF">FE810_02270</name>
</gene>
<feature type="transmembrane region" description="Helical" evidence="1">
    <location>
        <begin position="432"/>
        <end position="452"/>
    </location>
</feature>
<keyword evidence="1" id="KW-1133">Transmembrane helix</keyword>
<feature type="transmembrane region" description="Helical" evidence="1">
    <location>
        <begin position="903"/>
        <end position="922"/>
    </location>
</feature>
<accession>A0A5R9IPD1</accession>
<dbReference type="SUPFAM" id="SSF82714">
    <property type="entry name" value="Multidrug efflux transporter AcrB TolC docking domain, DN and DC subdomains"/>
    <property type="match status" value="2"/>
</dbReference>
<comment type="caution">
    <text evidence="3">The sequence shown here is derived from an EMBL/GenBank/DDBJ whole genome shotgun (WGS) entry which is preliminary data.</text>
</comment>
<feature type="transmembrane region" description="Helical" evidence="1">
    <location>
        <begin position="536"/>
        <end position="554"/>
    </location>
</feature>
<dbReference type="InterPro" id="IPR027463">
    <property type="entry name" value="AcrB_DN_DC_subdom"/>
</dbReference>
<keyword evidence="1" id="KW-0812">Transmembrane</keyword>
<dbReference type="PRINTS" id="PR00702">
    <property type="entry name" value="ACRIFLAVINRP"/>
</dbReference>
<dbReference type="Gene3D" id="1.20.1640.10">
    <property type="entry name" value="Multidrug efflux transporter AcrB transmembrane domain"/>
    <property type="match status" value="2"/>
</dbReference>
<keyword evidence="1" id="KW-0472">Membrane</keyword>